<evidence type="ECO:0000256" key="2">
    <source>
        <dbReference type="ARBA" id="ARBA00022723"/>
    </source>
</evidence>
<dbReference type="OrthoDB" id="9759982at2"/>
<dbReference type="PATRIC" id="fig|36849.3.peg.2764"/>
<keyword evidence="5" id="KW-0411">Iron-sulfur</keyword>
<keyword evidence="6" id="KW-0413">Isomerase</keyword>
<dbReference type="PANTHER" id="PTHR43498:SF1">
    <property type="entry name" value="COB--COM HETERODISULFIDE REDUCTASE IRON-SULFUR SUBUNIT A"/>
    <property type="match status" value="1"/>
</dbReference>
<proteinExistence type="predicted"/>
<protein>
    <submittedName>
        <fullName evidence="6">Putative thiazole biosynthetic enzyme</fullName>
        <ecNumber evidence="6">5.3.1.29</ecNumber>
    </submittedName>
</protein>
<dbReference type="Proteomes" id="UP000050326">
    <property type="component" value="Unassembled WGS sequence"/>
</dbReference>
<dbReference type="PANTHER" id="PTHR43498">
    <property type="entry name" value="FERREDOXIN:COB-COM HETERODISULFIDE REDUCTASE SUBUNIT A"/>
    <property type="match status" value="1"/>
</dbReference>
<keyword evidence="4" id="KW-0408">Iron</keyword>
<dbReference type="SUPFAM" id="SSF51905">
    <property type="entry name" value="FAD/NAD(P)-binding domain"/>
    <property type="match status" value="1"/>
</dbReference>
<evidence type="ECO:0000313" key="7">
    <source>
        <dbReference type="Proteomes" id="UP000050326"/>
    </source>
</evidence>
<dbReference type="GO" id="GO:0046872">
    <property type="term" value="F:metal ion binding"/>
    <property type="evidence" value="ECO:0007669"/>
    <property type="project" value="UniProtKB-KW"/>
</dbReference>
<dbReference type="GO" id="GO:0043917">
    <property type="term" value="F:ribose 1,5-bisphosphate isomerase activity"/>
    <property type="evidence" value="ECO:0007669"/>
    <property type="project" value="UniProtKB-EC"/>
</dbReference>
<dbReference type="Gene3D" id="3.50.50.60">
    <property type="entry name" value="FAD/NAD(P)-binding domain"/>
    <property type="match status" value="1"/>
</dbReference>
<dbReference type="STRING" id="36849.OXPF_26110"/>
<evidence type="ECO:0000256" key="4">
    <source>
        <dbReference type="ARBA" id="ARBA00023004"/>
    </source>
</evidence>
<dbReference type="InterPro" id="IPR036188">
    <property type="entry name" value="FAD/NAD-bd_sf"/>
</dbReference>
<evidence type="ECO:0000313" key="6">
    <source>
        <dbReference type="EMBL" id="KPU43751.1"/>
    </source>
</evidence>
<dbReference type="EC" id="5.3.1.29" evidence="6"/>
<keyword evidence="7" id="KW-1185">Reference proteome</keyword>
<dbReference type="Pfam" id="PF12831">
    <property type="entry name" value="FAD_oxidored"/>
    <property type="match status" value="1"/>
</dbReference>
<evidence type="ECO:0000256" key="3">
    <source>
        <dbReference type="ARBA" id="ARBA00023002"/>
    </source>
</evidence>
<reference evidence="6 7" key="1">
    <citation type="submission" date="2015-09" db="EMBL/GenBank/DDBJ databases">
        <title>Genome sequence of Oxobacter pfennigii DSM 3222.</title>
        <authorList>
            <person name="Poehlein A."/>
            <person name="Bengelsdorf F.R."/>
            <person name="Schiel-Bengelsdorf B."/>
            <person name="Duerre P."/>
            <person name="Daniel R."/>
        </authorList>
    </citation>
    <scope>NUCLEOTIDE SEQUENCE [LARGE SCALE GENOMIC DNA]</scope>
    <source>
        <strain evidence="6 7">DSM 3222</strain>
    </source>
</reference>
<evidence type="ECO:0000256" key="5">
    <source>
        <dbReference type="ARBA" id="ARBA00023014"/>
    </source>
</evidence>
<evidence type="ECO:0000256" key="1">
    <source>
        <dbReference type="ARBA" id="ARBA00022485"/>
    </source>
</evidence>
<dbReference type="RefSeq" id="WP_054875641.1">
    <property type="nucleotide sequence ID" value="NZ_LKET01000035.1"/>
</dbReference>
<dbReference type="GO" id="GO:0051539">
    <property type="term" value="F:4 iron, 4 sulfur cluster binding"/>
    <property type="evidence" value="ECO:0007669"/>
    <property type="project" value="UniProtKB-KW"/>
</dbReference>
<keyword evidence="2" id="KW-0479">Metal-binding</keyword>
<dbReference type="GO" id="GO:0016491">
    <property type="term" value="F:oxidoreductase activity"/>
    <property type="evidence" value="ECO:0007669"/>
    <property type="project" value="UniProtKB-KW"/>
</dbReference>
<dbReference type="AlphaFoldDB" id="A0A0P8W6S7"/>
<gene>
    <name evidence="6" type="ORF">OXPF_26110</name>
</gene>
<organism evidence="6 7">
    <name type="scientific">Oxobacter pfennigii</name>
    <dbReference type="NCBI Taxonomy" id="36849"/>
    <lineage>
        <taxon>Bacteria</taxon>
        <taxon>Bacillati</taxon>
        <taxon>Bacillota</taxon>
        <taxon>Clostridia</taxon>
        <taxon>Eubacteriales</taxon>
        <taxon>Clostridiaceae</taxon>
        <taxon>Oxobacter</taxon>
    </lineage>
</organism>
<name>A0A0P8W6S7_9CLOT</name>
<sequence length="490" mass="54618">MTKMIVETQNNIPVYDEADILIVGGGAAGHSAAIAAARAGAKNIVIMERYGYMGGDATGGYVIMVPDLSWYDKSFVRGIQEEWFTRLENIPNAVRAPRLNEIGSEDPILVDAWKAIHDCVSRSAPHRLVRAVYFEPNQLKIEMDKMLLEEKDSIRVCYHSWGTKPIMEGNDIKGVIFESKEGRKAILAKIVIDATGDGDLFSQSGAPYASLSDGQSRSSTTALVWRIGGINWDQFEEWKRIRPDLTAKLRETLAKIAGFRAMPIASNQNDICWINNWHADKDCTKIADLTDTEIKTRDTMRDVLEYLREAVPVAFRNAFLYDIAPQTGLRCSRRLKGEYIMTAKDWAFASHFDDVIAWHSTICQINDCGPVEIPYRAILPQAVENMLCPGRHLSSDDVAIDWLNLIPQCVGTGQAAGVAAAVAVADGTTVRNVNIKKVQDILVEQDVPLPRHPKTDPSYMECCVEHEYGLYTELAKKAHQEAGLGKYVQW</sequence>
<keyword evidence="1" id="KW-0004">4Fe-4S</keyword>
<keyword evidence="3" id="KW-0560">Oxidoreductase</keyword>
<accession>A0A0P8W6S7</accession>
<dbReference type="EMBL" id="LKET01000035">
    <property type="protein sequence ID" value="KPU43751.1"/>
    <property type="molecule type" value="Genomic_DNA"/>
</dbReference>
<comment type="caution">
    <text evidence="6">The sequence shown here is derived from an EMBL/GenBank/DDBJ whole genome shotgun (WGS) entry which is preliminary data.</text>
</comment>
<dbReference type="InterPro" id="IPR039650">
    <property type="entry name" value="HdrA-like"/>
</dbReference>